<dbReference type="AlphaFoldDB" id="A0A9Q0WMX5"/>
<feature type="region of interest" description="Disordered" evidence="2">
    <location>
        <begin position="177"/>
        <end position="232"/>
    </location>
</feature>
<sequence length="257" mass="29130">MNVYLASRRLLKIVFSRLLCRDRYLMHPHLVKLHGCCIEGDQLLLVYEYMENNSLSRALFGREHQLHLDWKTRQKICVGIAKENEFSCLLDWACQLERNGNLTELVDRRLGSEFNEEEALRMIKVALLCTNVSPSVRPIMSEAVSMLEGTRIIPEVIPEPVSEDLRFKAIQGHQEHMRSLGVRGKQNSSSILDRSANSNSCVCTSDDPWETDNESNVRSNSRSRQHESPSEVSTLVLPVTASSSSSVHDVFGINMNS</sequence>
<reference evidence="4" key="1">
    <citation type="submission" date="2022-11" db="EMBL/GenBank/DDBJ databases">
        <authorList>
            <person name="Hyden B.L."/>
            <person name="Feng K."/>
            <person name="Yates T."/>
            <person name="Jawdy S."/>
            <person name="Smart L.B."/>
            <person name="Muchero W."/>
        </authorList>
    </citation>
    <scope>NUCLEOTIDE SEQUENCE</scope>
    <source>
        <tissue evidence="4">Shoot tip</tissue>
    </source>
</reference>
<dbReference type="Gene3D" id="1.10.510.10">
    <property type="entry name" value="Transferase(Phosphotransferase) domain 1"/>
    <property type="match status" value="2"/>
</dbReference>
<protein>
    <submittedName>
        <fullName evidence="4">PROMASTIGOTE SURFACE ANTIGEN PROTEIN PSA</fullName>
    </submittedName>
</protein>
<dbReference type="SUPFAM" id="SSF56112">
    <property type="entry name" value="Protein kinase-like (PK-like)"/>
    <property type="match status" value="2"/>
</dbReference>
<gene>
    <name evidence="4" type="ORF">OIU79_020808</name>
</gene>
<evidence type="ECO:0000256" key="1">
    <source>
        <dbReference type="ARBA" id="ARBA00004479"/>
    </source>
</evidence>
<evidence type="ECO:0000313" key="4">
    <source>
        <dbReference type="EMBL" id="KAJ6770029.1"/>
    </source>
</evidence>
<organism evidence="4 5">
    <name type="scientific">Salix purpurea</name>
    <name type="common">Purple osier willow</name>
    <dbReference type="NCBI Taxonomy" id="77065"/>
    <lineage>
        <taxon>Eukaryota</taxon>
        <taxon>Viridiplantae</taxon>
        <taxon>Streptophyta</taxon>
        <taxon>Embryophyta</taxon>
        <taxon>Tracheophyta</taxon>
        <taxon>Spermatophyta</taxon>
        <taxon>Magnoliopsida</taxon>
        <taxon>eudicotyledons</taxon>
        <taxon>Gunneridae</taxon>
        <taxon>Pentapetalae</taxon>
        <taxon>rosids</taxon>
        <taxon>fabids</taxon>
        <taxon>Malpighiales</taxon>
        <taxon>Salicaceae</taxon>
        <taxon>Saliceae</taxon>
        <taxon>Salix</taxon>
    </lineage>
</organism>
<dbReference type="InterPro" id="IPR001245">
    <property type="entry name" value="Ser-Thr/Tyr_kinase_cat_dom"/>
</dbReference>
<comment type="caution">
    <text evidence="4">The sequence shown here is derived from an EMBL/GenBank/DDBJ whole genome shotgun (WGS) entry which is preliminary data.</text>
</comment>
<dbReference type="InterPro" id="IPR011009">
    <property type="entry name" value="Kinase-like_dom_sf"/>
</dbReference>
<dbReference type="InterPro" id="IPR051824">
    <property type="entry name" value="LRR_Rcpt-Like_S/T_Kinase"/>
</dbReference>
<dbReference type="OrthoDB" id="3256376at2759"/>
<proteinExistence type="predicted"/>
<dbReference type="Pfam" id="PF07714">
    <property type="entry name" value="PK_Tyr_Ser-Thr"/>
    <property type="match status" value="1"/>
</dbReference>
<feature type="domain" description="Serine-threonine/tyrosine-protein kinase catalytic" evidence="3">
    <location>
        <begin position="25"/>
        <end position="82"/>
    </location>
</feature>
<name>A0A9Q0WMX5_SALPP</name>
<feature type="compositionally biased region" description="Polar residues" evidence="2">
    <location>
        <begin position="185"/>
        <end position="203"/>
    </location>
</feature>
<evidence type="ECO:0000256" key="2">
    <source>
        <dbReference type="SAM" id="MobiDB-lite"/>
    </source>
</evidence>
<dbReference type="GO" id="GO:0016020">
    <property type="term" value="C:membrane"/>
    <property type="evidence" value="ECO:0007669"/>
    <property type="project" value="UniProtKB-SubCell"/>
</dbReference>
<accession>A0A9Q0WMX5</accession>
<comment type="subcellular location">
    <subcellularLocation>
        <location evidence="1">Membrane</location>
        <topology evidence="1">Single-pass type I membrane protein</topology>
    </subcellularLocation>
</comment>
<keyword evidence="5" id="KW-1185">Reference proteome</keyword>
<evidence type="ECO:0000313" key="5">
    <source>
        <dbReference type="Proteomes" id="UP001151532"/>
    </source>
</evidence>
<dbReference type="PANTHER" id="PTHR48006:SF56">
    <property type="entry name" value="PROTEIN KINASE DOMAIN-CONTAINING PROTEIN"/>
    <property type="match status" value="1"/>
</dbReference>
<evidence type="ECO:0000259" key="3">
    <source>
        <dbReference type="Pfam" id="PF07714"/>
    </source>
</evidence>
<dbReference type="Proteomes" id="UP001151532">
    <property type="component" value="Chromosome 11"/>
</dbReference>
<dbReference type="GO" id="GO:0004674">
    <property type="term" value="F:protein serine/threonine kinase activity"/>
    <property type="evidence" value="ECO:0007669"/>
    <property type="project" value="TreeGrafter"/>
</dbReference>
<reference evidence="4" key="2">
    <citation type="journal article" date="2023" name="Int. J. Mol. Sci.">
        <title>De Novo Assembly and Annotation of 11 Diverse Shrub Willow (Salix) Genomes Reveals Novel Gene Organization in Sex-Linked Regions.</title>
        <authorList>
            <person name="Hyden B."/>
            <person name="Feng K."/>
            <person name="Yates T.B."/>
            <person name="Jawdy S."/>
            <person name="Cereghino C."/>
            <person name="Smart L.B."/>
            <person name="Muchero W."/>
        </authorList>
    </citation>
    <scope>NUCLEOTIDE SEQUENCE</scope>
    <source>
        <tissue evidence="4">Shoot tip</tissue>
    </source>
</reference>
<dbReference type="PANTHER" id="PTHR48006">
    <property type="entry name" value="LEUCINE-RICH REPEAT-CONTAINING PROTEIN DDB_G0281931-RELATED"/>
    <property type="match status" value="1"/>
</dbReference>
<dbReference type="EMBL" id="JAPFFK010000003">
    <property type="protein sequence ID" value="KAJ6770029.1"/>
    <property type="molecule type" value="Genomic_DNA"/>
</dbReference>